<dbReference type="SUPFAM" id="SSF53254">
    <property type="entry name" value="Phosphoglycerate mutase-like"/>
    <property type="match status" value="1"/>
</dbReference>
<dbReference type="SMART" id="SM00855">
    <property type="entry name" value="PGAM"/>
    <property type="match status" value="1"/>
</dbReference>
<gene>
    <name evidence="2" type="ORF">BO223_09900</name>
</gene>
<sequence length="201" mass="22260">METGREKTPQVATGHKRLILIRHGQTEFNTQHRLQGWSDSPLTEEGKRQMERAGLELKHMGVQPDVIWSSDLGRAVESAGIVLPHAQRIALPALREYSFGEFDGKPGAKAPGWDELPAHGAEDLQEARDRLAKAIGYVLSKTPDGETAVGITHGIAASLILTFAECDRQPEWFQNGCLLIFDWDGETLQLQGIRNNEQGKE</sequence>
<dbReference type="AlphaFoldDB" id="A0A1Q9YIA1"/>
<dbReference type="GO" id="GO:0016791">
    <property type="term" value="F:phosphatase activity"/>
    <property type="evidence" value="ECO:0007669"/>
    <property type="project" value="TreeGrafter"/>
</dbReference>
<evidence type="ECO:0000313" key="2">
    <source>
        <dbReference type="EMBL" id="OLU43941.1"/>
    </source>
</evidence>
<evidence type="ECO:0000313" key="3">
    <source>
        <dbReference type="Proteomes" id="UP000186758"/>
    </source>
</evidence>
<evidence type="ECO:0000256" key="1">
    <source>
        <dbReference type="PIRSR" id="PIRSR613078-2"/>
    </source>
</evidence>
<comment type="caution">
    <text evidence="2">The sequence shown here is derived from an EMBL/GenBank/DDBJ whole genome shotgun (WGS) entry which is preliminary data.</text>
</comment>
<protein>
    <recommendedName>
        <fullName evidence="4">Histidine phosphatase family protein</fullName>
    </recommendedName>
</protein>
<dbReference type="Pfam" id="PF00300">
    <property type="entry name" value="His_Phos_1"/>
    <property type="match status" value="1"/>
</dbReference>
<dbReference type="PROSITE" id="PS00175">
    <property type="entry name" value="PG_MUTASE"/>
    <property type="match status" value="1"/>
</dbReference>
<proteinExistence type="predicted"/>
<dbReference type="Proteomes" id="UP000186758">
    <property type="component" value="Unassembled WGS sequence"/>
</dbReference>
<dbReference type="InterPro" id="IPR029033">
    <property type="entry name" value="His_PPase_superfam"/>
</dbReference>
<dbReference type="InterPro" id="IPR013078">
    <property type="entry name" value="His_Pase_superF_clade-1"/>
</dbReference>
<accession>A0A1Q9YIA1</accession>
<dbReference type="Gene3D" id="3.40.50.1240">
    <property type="entry name" value="Phosphoglycerate mutase-like"/>
    <property type="match status" value="1"/>
</dbReference>
<evidence type="ECO:0008006" key="4">
    <source>
        <dbReference type="Google" id="ProtNLM"/>
    </source>
</evidence>
<dbReference type="PANTHER" id="PTHR48100">
    <property type="entry name" value="BROAD-SPECIFICITY PHOSPHATASE YOR283W-RELATED"/>
    <property type="match status" value="1"/>
</dbReference>
<feature type="binding site" evidence="1">
    <location>
        <begin position="22"/>
        <end position="29"/>
    </location>
    <ligand>
        <name>substrate</name>
    </ligand>
</feature>
<dbReference type="EMBL" id="MPJZ01000089">
    <property type="protein sequence ID" value="OLU43941.1"/>
    <property type="molecule type" value="Genomic_DNA"/>
</dbReference>
<dbReference type="RefSeq" id="WP_075885892.1">
    <property type="nucleotide sequence ID" value="NZ_CANPCH010000017.1"/>
</dbReference>
<dbReference type="InterPro" id="IPR001345">
    <property type="entry name" value="PG/BPGM_mutase_AS"/>
</dbReference>
<dbReference type="InterPro" id="IPR050275">
    <property type="entry name" value="PGM_Phosphatase"/>
</dbReference>
<reference evidence="2 3" key="1">
    <citation type="submission" date="2016-11" db="EMBL/GenBank/DDBJ databases">
        <title>Description of two novel members of the family Erysipelotrichaceae: Ileibacterium lipovorans gen. nov., sp. nov. and Dubosiella newyorkensis, gen. nov., sp. nov.</title>
        <authorList>
            <person name="Cox L.M."/>
            <person name="Sohn J."/>
            <person name="Tyrrell K.L."/>
            <person name="Citron D.M."/>
            <person name="Lawson P.A."/>
            <person name="Patel N.B."/>
            <person name="Iizumi T."/>
            <person name="Perez-Perez G.I."/>
            <person name="Goldstein E.J."/>
            <person name="Blaser M.J."/>
        </authorList>
    </citation>
    <scope>NUCLEOTIDE SEQUENCE [LARGE SCALE GENOMIC DNA]</scope>
    <source>
        <strain evidence="2 3">NYU-BL-K8</strain>
    </source>
</reference>
<feature type="binding site" evidence="1">
    <location>
        <position position="74"/>
    </location>
    <ligand>
        <name>substrate</name>
    </ligand>
</feature>
<organism evidence="2 3">
    <name type="scientific">Faecalibaculum rodentium</name>
    <dbReference type="NCBI Taxonomy" id="1702221"/>
    <lineage>
        <taxon>Bacteria</taxon>
        <taxon>Bacillati</taxon>
        <taxon>Bacillota</taxon>
        <taxon>Erysipelotrichia</taxon>
        <taxon>Erysipelotrichales</taxon>
        <taxon>Erysipelotrichaceae</taxon>
        <taxon>Faecalibaculum</taxon>
    </lineage>
</organism>
<dbReference type="CDD" id="cd07067">
    <property type="entry name" value="HP_PGM_like"/>
    <property type="match status" value="1"/>
</dbReference>
<name>A0A1Q9YIA1_9FIRM</name>